<evidence type="ECO:0000313" key="2">
    <source>
        <dbReference type="Proteomes" id="UP000095743"/>
    </source>
</evidence>
<sequence length="82" mass="9589">MVKIFICTECKSNKCGQERAIEIYEEFRNYTHAVGEIELIMTKCQCKEGCKGHTIQIDQELYVGIEADEIKELLYLHFGQKR</sequence>
<evidence type="ECO:0008006" key="3">
    <source>
        <dbReference type="Google" id="ProtNLM"/>
    </source>
</evidence>
<accession>A0A1D8GE13</accession>
<dbReference type="KEGG" id="gfe:Gferi_05995"/>
<protein>
    <recommendedName>
        <fullName evidence="3">(2Fe-2S) ferredoxin domain-containing protein</fullName>
    </recommendedName>
</protein>
<dbReference type="AlphaFoldDB" id="A0A1D8GE13"/>
<keyword evidence="2" id="KW-1185">Reference proteome</keyword>
<organism evidence="1 2">
    <name type="scientific">Geosporobacter ferrireducens</name>
    <dbReference type="NCBI Taxonomy" id="1424294"/>
    <lineage>
        <taxon>Bacteria</taxon>
        <taxon>Bacillati</taxon>
        <taxon>Bacillota</taxon>
        <taxon>Clostridia</taxon>
        <taxon>Peptostreptococcales</taxon>
        <taxon>Thermotaleaceae</taxon>
        <taxon>Geosporobacter</taxon>
    </lineage>
</organism>
<dbReference type="Gene3D" id="3.40.30.10">
    <property type="entry name" value="Glutaredoxin"/>
    <property type="match status" value="1"/>
</dbReference>
<evidence type="ECO:0000313" key="1">
    <source>
        <dbReference type="EMBL" id="AOT69151.1"/>
    </source>
</evidence>
<gene>
    <name evidence="1" type="ORF">Gferi_05995</name>
</gene>
<reference evidence="1 2" key="1">
    <citation type="submission" date="2016-09" db="EMBL/GenBank/DDBJ databases">
        <title>Genomic analysis reveals versatility of anaerobic energy metabolism of Geosporobacter ferrireducens IRF9 of phylum Firmicutes.</title>
        <authorList>
            <person name="Kim S.-J."/>
        </authorList>
    </citation>
    <scope>NUCLEOTIDE SEQUENCE [LARGE SCALE GENOMIC DNA]</scope>
    <source>
        <strain evidence="1 2">IRF9</strain>
    </source>
</reference>
<proteinExistence type="predicted"/>
<dbReference type="Proteomes" id="UP000095743">
    <property type="component" value="Chromosome"/>
</dbReference>
<dbReference type="STRING" id="1424294.Gferi_05995"/>
<name>A0A1D8GE13_9FIRM</name>
<dbReference type="RefSeq" id="WP_069974717.1">
    <property type="nucleotide sequence ID" value="NZ_VENK01000015.1"/>
</dbReference>
<dbReference type="EMBL" id="CP017269">
    <property type="protein sequence ID" value="AOT69151.1"/>
    <property type="molecule type" value="Genomic_DNA"/>
</dbReference>